<dbReference type="EMBL" id="CVMT01000015">
    <property type="protein sequence ID" value="CRG92724.1"/>
    <property type="molecule type" value="Genomic_DNA"/>
</dbReference>
<dbReference type="AlphaFoldDB" id="A0A0U1MAS6"/>
<reference evidence="4 5" key="1">
    <citation type="submission" date="2015-04" db="EMBL/GenBank/DDBJ databases">
        <authorList>
            <person name="Syromyatnikov M.Y."/>
            <person name="Popov V.N."/>
        </authorList>
    </citation>
    <scope>NUCLEOTIDE SEQUENCE [LARGE SCALE GENOMIC DNA]</scope>
    <source>
        <strain evidence="4">WF-38-12</strain>
    </source>
</reference>
<feature type="region of interest" description="Disordered" evidence="2">
    <location>
        <begin position="664"/>
        <end position="700"/>
    </location>
</feature>
<accession>A0A0U1MAS6</accession>
<organism evidence="4 5">
    <name type="scientific">Talaromyces islandicus</name>
    <name type="common">Penicillium islandicum</name>
    <dbReference type="NCBI Taxonomy" id="28573"/>
    <lineage>
        <taxon>Eukaryota</taxon>
        <taxon>Fungi</taxon>
        <taxon>Dikarya</taxon>
        <taxon>Ascomycota</taxon>
        <taxon>Pezizomycotina</taxon>
        <taxon>Eurotiomycetes</taxon>
        <taxon>Eurotiomycetidae</taxon>
        <taxon>Eurotiales</taxon>
        <taxon>Trichocomaceae</taxon>
        <taxon>Talaromyces</taxon>
        <taxon>Talaromyces sect. Islandici</taxon>
    </lineage>
</organism>
<dbReference type="InterPro" id="IPR013087">
    <property type="entry name" value="Znf_C2H2_type"/>
</dbReference>
<protein>
    <submittedName>
        <fullName evidence="4">Putative membrane protein ycf1</fullName>
    </submittedName>
</protein>
<evidence type="ECO:0000313" key="4">
    <source>
        <dbReference type="EMBL" id="CRG92724.1"/>
    </source>
</evidence>
<dbReference type="Pfam" id="PF11917">
    <property type="entry name" value="DUF3435"/>
    <property type="match status" value="1"/>
</dbReference>
<dbReference type="STRING" id="28573.A0A0U1MAS6"/>
<dbReference type="OrthoDB" id="4222077at2759"/>
<dbReference type="PROSITE" id="PS00028">
    <property type="entry name" value="ZINC_FINGER_C2H2_1"/>
    <property type="match status" value="1"/>
</dbReference>
<dbReference type="PANTHER" id="PTHR37535">
    <property type="entry name" value="FLUG DOMAIN PROTEIN"/>
    <property type="match status" value="1"/>
</dbReference>
<feature type="compositionally biased region" description="Acidic residues" evidence="2">
    <location>
        <begin position="36"/>
        <end position="65"/>
    </location>
</feature>
<keyword evidence="1" id="KW-0175">Coiled coil</keyword>
<proteinExistence type="predicted"/>
<feature type="domain" description="C2H2-type" evidence="3">
    <location>
        <begin position="766"/>
        <end position="787"/>
    </location>
</feature>
<evidence type="ECO:0000256" key="2">
    <source>
        <dbReference type="SAM" id="MobiDB-lite"/>
    </source>
</evidence>
<dbReference type="Proteomes" id="UP000054383">
    <property type="component" value="Unassembled WGS sequence"/>
</dbReference>
<dbReference type="OMA" id="ITHYSVG"/>
<gene>
    <name evidence="4" type="ORF">PISL3812_09790</name>
</gene>
<evidence type="ECO:0000313" key="5">
    <source>
        <dbReference type="Proteomes" id="UP000054383"/>
    </source>
</evidence>
<dbReference type="PANTHER" id="PTHR37535:SF2">
    <property type="entry name" value="FINGER DOMAIN PROTEIN, PUTATIVE (AFU_ORTHOLOGUE AFUA_6G09300)-RELATED"/>
    <property type="match status" value="1"/>
</dbReference>
<feature type="coiled-coil region" evidence="1">
    <location>
        <begin position="558"/>
        <end position="594"/>
    </location>
</feature>
<feature type="region of interest" description="Disordered" evidence="2">
    <location>
        <begin position="1"/>
        <end position="65"/>
    </location>
</feature>
<keyword evidence="5" id="KW-1185">Reference proteome</keyword>
<name>A0A0U1MAS6_TALIS</name>
<evidence type="ECO:0000259" key="3">
    <source>
        <dbReference type="PROSITE" id="PS00028"/>
    </source>
</evidence>
<dbReference type="InterPro" id="IPR021842">
    <property type="entry name" value="DUF3435"/>
</dbReference>
<evidence type="ECO:0000256" key="1">
    <source>
        <dbReference type="SAM" id="Coils"/>
    </source>
</evidence>
<sequence>MTLSDEDHDVAMAISDDDSAASTYSPSIFSGNPSDDSSDSSVEDDSDDDTDGDDSEDEDEDQGEDDCLFEDEVEHPPEYYLAAAENLDVSQLRQERYSPKTRKQLDDTGHFWKRYCRFIHREPTECFHALDEPDEATQFLYGFFLWRCDQRRGKGGRKRPGIKSQSSLETFWKWWHLTYKVEIGHGLDPLAQKKIGDVIAKVAKEKNLRIGPHPKSIMYIEDLAELARVLLTTMEMTFELGWLRIQLLLFCQLAAITGSRPEALLDLRYGDLFLRLVRDPDADHPRLLIELTLSATKRFLGPKHQDPFPIPEIIFDPTLVLSPHIFLLGMLFRRKAFKSENVNGPESLYQLGVLRGLNRQDLPLKDEFLDQYVFCQAIRESDGVRVALDQQLGGGSLRYRLRRGGEITGFEQIMKPYALRYGAAKAFNNSPDVSKELQNVMLQHASIETFITHYSVGIDVDAQAIVRGFSPNHRLIRLARSMSASIDPRRPWKITPEMSRSVDGLPRVMELSRRKIKRKAKRNHLFTDFKKFCQGYCGRPKQKPSHEKRVCPKSCRRYRRADSEYQRADRLLRNEKQRQRNRLKRENLERYAREQPVIDSERQLSGKVVDEEVLQTLQQTGSLAPQHVLLIDAVLTIPETTVEAELARRIRAIHAVIAFCDVEEGPPVPRRPSRRPPPDDEEEGSGPPAKRPRCSVDEEPDRALQNAIKSVVITEPSQRPVICFLCVGNPQLPMSERIKHYKNPGSLTRHFLRKHATPAWTKMVRCNVCNTGLEDKMALMKHAELMHGTVSRSHPSVLGL</sequence>